<gene>
    <name evidence="2" type="ORF">CPELLU_LOCUS19155</name>
</gene>
<feature type="non-terminal residue" evidence="2">
    <location>
        <position position="72"/>
    </location>
</feature>
<organism evidence="2 3">
    <name type="scientific">Cetraspora pellucida</name>
    <dbReference type="NCBI Taxonomy" id="1433469"/>
    <lineage>
        <taxon>Eukaryota</taxon>
        <taxon>Fungi</taxon>
        <taxon>Fungi incertae sedis</taxon>
        <taxon>Mucoromycota</taxon>
        <taxon>Glomeromycotina</taxon>
        <taxon>Glomeromycetes</taxon>
        <taxon>Diversisporales</taxon>
        <taxon>Gigasporaceae</taxon>
        <taxon>Cetraspora</taxon>
    </lineage>
</organism>
<comment type="caution">
    <text evidence="2">The sequence shown here is derived from an EMBL/GenBank/DDBJ whole genome shotgun (WGS) entry which is preliminary data.</text>
</comment>
<dbReference type="EMBL" id="CAJVQA010043268">
    <property type="protein sequence ID" value="CAG8815617.1"/>
    <property type="molecule type" value="Genomic_DNA"/>
</dbReference>
<dbReference type="AlphaFoldDB" id="A0A9N9K7H5"/>
<sequence length="72" mass="7998">MSSNKQKFNIPTLPYTFEREESPSPSTSTYISESNTPTETYAGGRVLSSSRGEPIKLKAHLALQCPNIEEHI</sequence>
<name>A0A9N9K7H5_9GLOM</name>
<accession>A0A9N9K7H5</accession>
<evidence type="ECO:0000256" key="1">
    <source>
        <dbReference type="SAM" id="MobiDB-lite"/>
    </source>
</evidence>
<protein>
    <submittedName>
        <fullName evidence="2">17666_t:CDS:1</fullName>
    </submittedName>
</protein>
<proteinExistence type="predicted"/>
<feature type="compositionally biased region" description="Low complexity" evidence="1">
    <location>
        <begin position="23"/>
        <end position="34"/>
    </location>
</feature>
<feature type="non-terminal residue" evidence="2">
    <location>
        <position position="1"/>
    </location>
</feature>
<evidence type="ECO:0000313" key="2">
    <source>
        <dbReference type="EMBL" id="CAG8815617.1"/>
    </source>
</evidence>
<feature type="region of interest" description="Disordered" evidence="1">
    <location>
        <begin position="1"/>
        <end position="41"/>
    </location>
</feature>
<reference evidence="2" key="1">
    <citation type="submission" date="2021-06" db="EMBL/GenBank/DDBJ databases">
        <authorList>
            <person name="Kallberg Y."/>
            <person name="Tangrot J."/>
            <person name="Rosling A."/>
        </authorList>
    </citation>
    <scope>NUCLEOTIDE SEQUENCE</scope>
    <source>
        <strain evidence="2">FL966</strain>
    </source>
</reference>
<evidence type="ECO:0000313" key="3">
    <source>
        <dbReference type="Proteomes" id="UP000789759"/>
    </source>
</evidence>
<keyword evidence="3" id="KW-1185">Reference proteome</keyword>
<dbReference type="Proteomes" id="UP000789759">
    <property type="component" value="Unassembled WGS sequence"/>
</dbReference>